<keyword evidence="1" id="KW-0732">Signal</keyword>
<dbReference type="PANTHER" id="PTHR21666:SF270">
    <property type="entry name" value="MUREIN HYDROLASE ACTIVATOR ENVC"/>
    <property type="match status" value="1"/>
</dbReference>
<dbReference type="InterPro" id="IPR011055">
    <property type="entry name" value="Dup_hybrid_motif"/>
</dbReference>
<keyword evidence="4" id="KW-1185">Reference proteome</keyword>
<protein>
    <submittedName>
        <fullName evidence="3">Peptidoglycan DD-metalloendopeptidase family protein</fullName>
    </submittedName>
</protein>
<evidence type="ECO:0000259" key="2">
    <source>
        <dbReference type="Pfam" id="PF01551"/>
    </source>
</evidence>
<accession>A0ABW0EK81</accession>
<dbReference type="PROSITE" id="PS51318">
    <property type="entry name" value="TAT"/>
    <property type="match status" value="1"/>
</dbReference>
<dbReference type="SUPFAM" id="SSF51261">
    <property type="entry name" value="Duplicated hybrid motif"/>
    <property type="match status" value="1"/>
</dbReference>
<comment type="caution">
    <text evidence="3">The sequence shown here is derived from an EMBL/GenBank/DDBJ whole genome shotgun (WGS) entry which is preliminary data.</text>
</comment>
<evidence type="ECO:0000313" key="4">
    <source>
        <dbReference type="Proteomes" id="UP001596157"/>
    </source>
</evidence>
<dbReference type="InterPro" id="IPR016047">
    <property type="entry name" value="M23ase_b-sheet_dom"/>
</dbReference>
<dbReference type="CDD" id="cd12797">
    <property type="entry name" value="M23_peptidase"/>
    <property type="match status" value="1"/>
</dbReference>
<sequence length="196" mass="20046">MPRRRGAVATGVAALAALGLTGVAPAQAVEDYGQDVGIMATHSSPFNCGKTFYANNWSPGHSPSGSIDWQSYGGDAIGDEPVRATAAGTARFYSTLSAADGDVGVMAYGRYVVVTHGDGTRTRYAHLATMARSAGESMAVSRGTRIGTVGGSGGDYAPHLHYEQITAGGSIDTSPTVEGVTVSLGQKKAIRSTNSC</sequence>
<evidence type="ECO:0000313" key="3">
    <source>
        <dbReference type="EMBL" id="MFC5286723.1"/>
    </source>
</evidence>
<gene>
    <name evidence="3" type="ORF">ACFPM7_06640</name>
</gene>
<dbReference type="InterPro" id="IPR006311">
    <property type="entry name" value="TAT_signal"/>
</dbReference>
<name>A0ABW0EK81_9PSEU</name>
<proteinExistence type="predicted"/>
<dbReference type="InterPro" id="IPR050570">
    <property type="entry name" value="Cell_wall_metabolism_enzyme"/>
</dbReference>
<dbReference type="RefSeq" id="WP_378244918.1">
    <property type="nucleotide sequence ID" value="NZ_JBHSKF010000002.1"/>
</dbReference>
<dbReference type="Pfam" id="PF01551">
    <property type="entry name" value="Peptidase_M23"/>
    <property type="match status" value="1"/>
</dbReference>
<dbReference type="Gene3D" id="2.70.70.10">
    <property type="entry name" value="Glucose Permease (Domain IIA)"/>
    <property type="match status" value="1"/>
</dbReference>
<organism evidence="3 4">
    <name type="scientific">Actinokineospora guangxiensis</name>
    <dbReference type="NCBI Taxonomy" id="1490288"/>
    <lineage>
        <taxon>Bacteria</taxon>
        <taxon>Bacillati</taxon>
        <taxon>Actinomycetota</taxon>
        <taxon>Actinomycetes</taxon>
        <taxon>Pseudonocardiales</taxon>
        <taxon>Pseudonocardiaceae</taxon>
        <taxon>Actinokineospora</taxon>
    </lineage>
</organism>
<reference evidence="4" key="1">
    <citation type="journal article" date="2019" name="Int. J. Syst. Evol. Microbiol.">
        <title>The Global Catalogue of Microorganisms (GCM) 10K type strain sequencing project: providing services to taxonomists for standard genome sequencing and annotation.</title>
        <authorList>
            <consortium name="The Broad Institute Genomics Platform"/>
            <consortium name="The Broad Institute Genome Sequencing Center for Infectious Disease"/>
            <person name="Wu L."/>
            <person name="Ma J."/>
        </authorList>
    </citation>
    <scope>NUCLEOTIDE SEQUENCE [LARGE SCALE GENOMIC DNA]</scope>
    <source>
        <strain evidence="4">CCUG 59778</strain>
    </source>
</reference>
<dbReference type="Proteomes" id="UP001596157">
    <property type="component" value="Unassembled WGS sequence"/>
</dbReference>
<feature type="signal peptide" evidence="1">
    <location>
        <begin position="1"/>
        <end position="28"/>
    </location>
</feature>
<dbReference type="EMBL" id="JBHSKF010000002">
    <property type="protein sequence ID" value="MFC5286723.1"/>
    <property type="molecule type" value="Genomic_DNA"/>
</dbReference>
<evidence type="ECO:0000256" key="1">
    <source>
        <dbReference type="SAM" id="SignalP"/>
    </source>
</evidence>
<feature type="domain" description="M23ase beta-sheet core" evidence="2">
    <location>
        <begin position="79"/>
        <end position="172"/>
    </location>
</feature>
<feature type="chain" id="PRO_5047303963" evidence="1">
    <location>
        <begin position="29"/>
        <end position="196"/>
    </location>
</feature>
<dbReference type="PANTHER" id="PTHR21666">
    <property type="entry name" value="PEPTIDASE-RELATED"/>
    <property type="match status" value="1"/>
</dbReference>